<proteinExistence type="predicted"/>
<sequence>MKIGYPIAVVLALLGLAVLLTEGFGAVGNPVPLALSLIVGSLVATMWQRHHDRRKPDEEHHKP</sequence>
<evidence type="ECO:0000256" key="1">
    <source>
        <dbReference type="SAM" id="Phobius"/>
    </source>
</evidence>
<dbReference type="AlphaFoldDB" id="A0A3L9L5U9"/>
<protein>
    <submittedName>
        <fullName evidence="2">Uncharacterized protein</fullName>
    </submittedName>
</protein>
<evidence type="ECO:0000313" key="2">
    <source>
        <dbReference type="EMBL" id="RLY92337.1"/>
    </source>
</evidence>
<accession>A0A3L9L5U9</accession>
<reference evidence="2 3" key="1">
    <citation type="submission" date="2018-10" db="EMBL/GenBank/DDBJ databases">
        <title>Kocuria tytonicola, new bacteria from the preen glands of American barn owls (Tyto furcata).</title>
        <authorList>
            <person name="Braun M.S."/>
            <person name="Wang E."/>
            <person name="Zimmermann S."/>
            <person name="Boutin S."/>
            <person name="Wagner H."/>
            <person name="Wink M."/>
        </authorList>
    </citation>
    <scope>NUCLEOTIDE SEQUENCE [LARGE SCALE GENOMIC DNA]</scope>
    <source>
        <strain evidence="2 3">473</strain>
    </source>
</reference>
<dbReference type="EMBL" id="RDEX01000002">
    <property type="protein sequence ID" value="RLY92337.1"/>
    <property type="molecule type" value="Genomic_DNA"/>
</dbReference>
<name>A0A3L9L5U9_9MICC</name>
<dbReference type="RefSeq" id="WP_121864976.1">
    <property type="nucleotide sequence ID" value="NZ_RDEX01000002.1"/>
</dbReference>
<keyword evidence="1" id="KW-1133">Transmembrane helix</keyword>
<organism evidence="2 3">
    <name type="scientific">Kocuria tytonicola</name>
    <dbReference type="NCBI Taxonomy" id="2055946"/>
    <lineage>
        <taxon>Bacteria</taxon>
        <taxon>Bacillati</taxon>
        <taxon>Actinomycetota</taxon>
        <taxon>Actinomycetes</taxon>
        <taxon>Micrococcales</taxon>
        <taxon>Micrococcaceae</taxon>
        <taxon>Kocuria</taxon>
    </lineage>
</organism>
<keyword evidence="3" id="KW-1185">Reference proteome</keyword>
<keyword evidence="1" id="KW-0472">Membrane</keyword>
<keyword evidence="1" id="KW-0812">Transmembrane</keyword>
<evidence type="ECO:0000313" key="3">
    <source>
        <dbReference type="Proteomes" id="UP000277871"/>
    </source>
</evidence>
<dbReference type="Proteomes" id="UP000277871">
    <property type="component" value="Unassembled WGS sequence"/>
</dbReference>
<comment type="caution">
    <text evidence="2">The sequence shown here is derived from an EMBL/GenBank/DDBJ whole genome shotgun (WGS) entry which is preliminary data.</text>
</comment>
<gene>
    <name evidence="2" type="ORF">EAE32_09345</name>
</gene>
<feature type="transmembrane region" description="Helical" evidence="1">
    <location>
        <begin position="31"/>
        <end position="47"/>
    </location>
</feature>